<evidence type="ECO:0000256" key="1">
    <source>
        <dbReference type="SAM" id="Phobius"/>
    </source>
</evidence>
<feature type="domain" description="TonB C-terminal" evidence="2">
    <location>
        <begin position="228"/>
        <end position="289"/>
    </location>
</feature>
<dbReference type="Gene3D" id="3.30.1150.10">
    <property type="match status" value="1"/>
</dbReference>
<reference evidence="3 4" key="1">
    <citation type="submission" date="2019-11" db="EMBL/GenBank/DDBJ databases">
        <title>Pedobacter sp. HMF7647 Genome sequencing and assembly.</title>
        <authorList>
            <person name="Kang H."/>
            <person name="Kim H."/>
            <person name="Joh K."/>
        </authorList>
    </citation>
    <scope>NUCLEOTIDE SEQUENCE [LARGE SCALE GENOMIC DNA]</scope>
    <source>
        <strain evidence="3 4">HMF7647</strain>
    </source>
</reference>
<gene>
    <name evidence="3" type="ORF">GS399_01200</name>
</gene>
<dbReference type="RefSeq" id="WP_160842706.1">
    <property type="nucleotide sequence ID" value="NZ_WVHT01000001.1"/>
</dbReference>
<protein>
    <recommendedName>
        <fullName evidence="2">TonB C-terminal domain-containing protein</fullName>
    </recommendedName>
</protein>
<dbReference type="InterPro" id="IPR037682">
    <property type="entry name" value="TonB_C"/>
</dbReference>
<keyword evidence="1" id="KW-0472">Membrane</keyword>
<proteinExistence type="predicted"/>
<feature type="transmembrane region" description="Helical" evidence="1">
    <location>
        <begin position="70"/>
        <end position="89"/>
    </location>
</feature>
<keyword evidence="4" id="KW-1185">Reference proteome</keyword>
<keyword evidence="1" id="KW-0812">Transmembrane</keyword>
<dbReference type="EMBL" id="WVHT01000001">
    <property type="protein sequence ID" value="MXV49573.1"/>
    <property type="molecule type" value="Genomic_DNA"/>
</dbReference>
<evidence type="ECO:0000313" key="4">
    <source>
        <dbReference type="Proteomes" id="UP000466586"/>
    </source>
</evidence>
<accession>A0A7K1Y4R7</accession>
<dbReference type="GO" id="GO:0055085">
    <property type="term" value="P:transmembrane transport"/>
    <property type="evidence" value="ECO:0007669"/>
    <property type="project" value="InterPro"/>
</dbReference>
<sequence length="289" mass="31486">MQGKLDPETAHAVEKAALDDPFLADAIEGFSENGQFADHSDLSLLQKRLENRIAQNHHIRNVQGFTWQRISIAATAGLLFLVASVLYLMNSQKNRDRQLAATQKQVDVTLTHPDSLDESVAAIEPEEKINTAPQTDVRIAVTEKNRLPKIKNDDITKPVATITSTDSVINNSPQVAVAEKKPETTLRAFSKAAVVSDSVISKPVPVIGWDKYSDYLAESKKLPAAETAKGKVTIGFTVNSSGLLDDFTIIQGVNDVLNNEALRLIKEGPAWKPSSANAKDSKVMVTVTF</sequence>
<comment type="caution">
    <text evidence="3">The sequence shown here is derived from an EMBL/GenBank/DDBJ whole genome shotgun (WGS) entry which is preliminary data.</text>
</comment>
<dbReference type="AlphaFoldDB" id="A0A7K1Y4R7"/>
<organism evidence="3 4">
    <name type="scientific">Hufsiella arboris</name>
    <dbReference type="NCBI Taxonomy" id="2695275"/>
    <lineage>
        <taxon>Bacteria</taxon>
        <taxon>Pseudomonadati</taxon>
        <taxon>Bacteroidota</taxon>
        <taxon>Sphingobacteriia</taxon>
        <taxon>Sphingobacteriales</taxon>
        <taxon>Sphingobacteriaceae</taxon>
        <taxon>Hufsiella</taxon>
    </lineage>
</organism>
<dbReference type="SUPFAM" id="SSF74653">
    <property type="entry name" value="TolA/TonB C-terminal domain"/>
    <property type="match status" value="1"/>
</dbReference>
<evidence type="ECO:0000259" key="2">
    <source>
        <dbReference type="Pfam" id="PF03544"/>
    </source>
</evidence>
<name>A0A7K1Y4R7_9SPHI</name>
<dbReference type="Pfam" id="PF03544">
    <property type="entry name" value="TonB_C"/>
    <property type="match status" value="1"/>
</dbReference>
<evidence type="ECO:0000313" key="3">
    <source>
        <dbReference type="EMBL" id="MXV49573.1"/>
    </source>
</evidence>
<keyword evidence="1" id="KW-1133">Transmembrane helix</keyword>
<dbReference type="Proteomes" id="UP000466586">
    <property type="component" value="Unassembled WGS sequence"/>
</dbReference>